<feature type="transmembrane region" description="Helical" evidence="11">
    <location>
        <begin position="94"/>
        <end position="110"/>
    </location>
</feature>
<dbReference type="GO" id="GO:0005524">
    <property type="term" value="F:ATP binding"/>
    <property type="evidence" value="ECO:0007669"/>
    <property type="project" value="UniProtKB-KW"/>
</dbReference>
<feature type="transmembrane region" description="Helical" evidence="11">
    <location>
        <begin position="72"/>
        <end position="88"/>
    </location>
</feature>
<evidence type="ECO:0000256" key="3">
    <source>
        <dbReference type="ARBA" id="ARBA00022553"/>
    </source>
</evidence>
<dbReference type="Gene3D" id="3.30.565.10">
    <property type="entry name" value="Histidine kinase-like ATPase, C-terminal domain"/>
    <property type="match status" value="1"/>
</dbReference>
<evidence type="ECO:0000256" key="11">
    <source>
        <dbReference type="SAM" id="Phobius"/>
    </source>
</evidence>
<dbReference type="AlphaFoldDB" id="A0A8J3SUN0"/>
<feature type="domain" description="Signal transduction histidine kinase subgroup 3 dimerisation and phosphoacceptor" evidence="13">
    <location>
        <begin position="190"/>
        <end position="255"/>
    </location>
</feature>
<name>A0A8J3SUN0_9ACTN</name>
<dbReference type="Pfam" id="PF07730">
    <property type="entry name" value="HisKA_3"/>
    <property type="match status" value="1"/>
</dbReference>
<keyword evidence="3" id="KW-0597">Phosphoprotein</keyword>
<dbReference type="InterPro" id="IPR011712">
    <property type="entry name" value="Sig_transdc_His_kin_sub3_dim/P"/>
</dbReference>
<accession>A0A8J3SUN0</accession>
<evidence type="ECO:0000256" key="7">
    <source>
        <dbReference type="ARBA" id="ARBA00022840"/>
    </source>
</evidence>
<dbReference type="Proteomes" id="UP000634476">
    <property type="component" value="Unassembled WGS sequence"/>
</dbReference>
<comment type="catalytic activity">
    <reaction evidence="1">
        <text>ATP + protein L-histidine = ADP + protein N-phospho-L-histidine.</text>
        <dbReference type="EC" id="2.7.13.3"/>
    </reaction>
</comment>
<dbReference type="GO" id="GO:0016020">
    <property type="term" value="C:membrane"/>
    <property type="evidence" value="ECO:0007669"/>
    <property type="project" value="InterPro"/>
</dbReference>
<dbReference type="InterPro" id="IPR036890">
    <property type="entry name" value="HATPase_C_sf"/>
</dbReference>
<keyword evidence="9" id="KW-0175">Coiled coil</keyword>
<dbReference type="InterPro" id="IPR050482">
    <property type="entry name" value="Sensor_HK_TwoCompSys"/>
</dbReference>
<keyword evidence="11" id="KW-1133">Transmembrane helix</keyword>
<evidence type="ECO:0000256" key="1">
    <source>
        <dbReference type="ARBA" id="ARBA00000085"/>
    </source>
</evidence>
<feature type="domain" description="Histidine kinase/HSP90-like ATPase" evidence="12">
    <location>
        <begin position="296"/>
        <end position="381"/>
    </location>
</feature>
<dbReference type="Gene3D" id="1.20.5.1930">
    <property type="match status" value="1"/>
</dbReference>
<evidence type="ECO:0000256" key="2">
    <source>
        <dbReference type="ARBA" id="ARBA00012438"/>
    </source>
</evidence>
<dbReference type="PANTHER" id="PTHR24421">
    <property type="entry name" value="NITRATE/NITRITE SENSOR PROTEIN NARX-RELATED"/>
    <property type="match status" value="1"/>
</dbReference>
<keyword evidence="4" id="KW-0808">Transferase</keyword>
<keyword evidence="8" id="KW-0902">Two-component regulatory system</keyword>
<feature type="region of interest" description="Disordered" evidence="10">
    <location>
        <begin position="363"/>
        <end position="393"/>
    </location>
</feature>
<comment type="caution">
    <text evidence="14">The sequence shown here is derived from an EMBL/GenBank/DDBJ whole genome shotgun (WGS) entry which is preliminary data.</text>
</comment>
<evidence type="ECO:0000313" key="15">
    <source>
        <dbReference type="Proteomes" id="UP000634476"/>
    </source>
</evidence>
<protein>
    <recommendedName>
        <fullName evidence="2">histidine kinase</fullName>
        <ecNumber evidence="2">2.7.13.3</ecNumber>
    </recommendedName>
</protein>
<evidence type="ECO:0000313" key="14">
    <source>
        <dbReference type="EMBL" id="GII00568.1"/>
    </source>
</evidence>
<evidence type="ECO:0000259" key="12">
    <source>
        <dbReference type="Pfam" id="PF02518"/>
    </source>
</evidence>
<dbReference type="PANTHER" id="PTHR24421:SF10">
    <property type="entry name" value="NITRATE_NITRITE SENSOR PROTEIN NARQ"/>
    <property type="match status" value="1"/>
</dbReference>
<feature type="compositionally biased region" description="Basic and acidic residues" evidence="10">
    <location>
        <begin position="383"/>
        <end position="393"/>
    </location>
</feature>
<keyword evidence="5" id="KW-0547">Nucleotide-binding</keyword>
<keyword evidence="11" id="KW-0472">Membrane</keyword>
<evidence type="ECO:0000259" key="13">
    <source>
        <dbReference type="Pfam" id="PF07730"/>
    </source>
</evidence>
<evidence type="ECO:0000256" key="8">
    <source>
        <dbReference type="ARBA" id="ARBA00023012"/>
    </source>
</evidence>
<feature type="transmembrane region" description="Helical" evidence="11">
    <location>
        <begin position="117"/>
        <end position="137"/>
    </location>
</feature>
<evidence type="ECO:0000256" key="9">
    <source>
        <dbReference type="SAM" id="Coils"/>
    </source>
</evidence>
<feature type="transmembrane region" description="Helical" evidence="11">
    <location>
        <begin position="47"/>
        <end position="67"/>
    </location>
</feature>
<keyword evidence="7" id="KW-0067">ATP-binding</keyword>
<dbReference type="EMBL" id="BOOK01000016">
    <property type="protein sequence ID" value="GII00568.1"/>
    <property type="molecule type" value="Genomic_DNA"/>
</dbReference>
<keyword evidence="11" id="KW-0812">Transmembrane</keyword>
<keyword evidence="6 14" id="KW-0418">Kinase</keyword>
<feature type="coiled-coil region" evidence="9">
    <location>
        <begin position="170"/>
        <end position="197"/>
    </location>
</feature>
<dbReference type="EC" id="2.7.13.3" evidence="2"/>
<dbReference type="CDD" id="cd16917">
    <property type="entry name" value="HATPase_UhpB-NarQ-NarX-like"/>
    <property type="match status" value="1"/>
</dbReference>
<organism evidence="14 15">
    <name type="scientific">Planobispora takensis</name>
    <dbReference type="NCBI Taxonomy" id="1367882"/>
    <lineage>
        <taxon>Bacteria</taxon>
        <taxon>Bacillati</taxon>
        <taxon>Actinomycetota</taxon>
        <taxon>Actinomycetes</taxon>
        <taxon>Streptosporangiales</taxon>
        <taxon>Streptosporangiaceae</taxon>
        <taxon>Planobispora</taxon>
    </lineage>
</organism>
<feature type="transmembrane region" description="Helical" evidence="11">
    <location>
        <begin position="20"/>
        <end position="41"/>
    </location>
</feature>
<evidence type="ECO:0000256" key="10">
    <source>
        <dbReference type="SAM" id="MobiDB-lite"/>
    </source>
</evidence>
<proteinExistence type="predicted"/>
<evidence type="ECO:0000256" key="4">
    <source>
        <dbReference type="ARBA" id="ARBA00022679"/>
    </source>
</evidence>
<dbReference type="GO" id="GO:0046983">
    <property type="term" value="F:protein dimerization activity"/>
    <property type="evidence" value="ECO:0007669"/>
    <property type="project" value="InterPro"/>
</dbReference>
<evidence type="ECO:0000256" key="5">
    <source>
        <dbReference type="ARBA" id="ARBA00022741"/>
    </source>
</evidence>
<gene>
    <name evidence="14" type="ORF">Pta02_25760</name>
</gene>
<evidence type="ECO:0000256" key="6">
    <source>
        <dbReference type="ARBA" id="ARBA00022777"/>
    </source>
</evidence>
<dbReference type="SUPFAM" id="SSF55874">
    <property type="entry name" value="ATPase domain of HSP90 chaperone/DNA topoisomerase II/histidine kinase"/>
    <property type="match status" value="1"/>
</dbReference>
<dbReference type="GO" id="GO:0000155">
    <property type="term" value="F:phosphorelay sensor kinase activity"/>
    <property type="evidence" value="ECO:0007669"/>
    <property type="project" value="InterPro"/>
</dbReference>
<dbReference type="Pfam" id="PF02518">
    <property type="entry name" value="HATPase_c"/>
    <property type="match status" value="1"/>
</dbReference>
<dbReference type="InterPro" id="IPR003594">
    <property type="entry name" value="HATPase_dom"/>
</dbReference>
<sequence length="393" mass="41741">MTGESPLPRLTGVRFSRARLWDCAVAAVAVPLFIAGSAAASRSGAPSFRALDALAHILLVVAGLALAARSRYPVAVFAVTLACCAGMLARHYAYGPVFLASYVALVTVVVRHGLRTGLAAAGAAGTVLLVADVIGWGREWVVEDAGAWIVWYASLLIPAAVGAVVRLDRDRRANAEEAEAERQLRRLQDERLALAREVHDVLGHSLSVISMRAGVALHVARRRPDQALEALEAIRKTSKEALDALRTTLDLVREQHSSPGPEHIGGLVESIRAAGQRVELTVGGDPARLPGATGHAVYRIVQEALTNVVRHAKRATATVKIDYRSDEVIVSVTDDGAGRTRDIPGNGITGMRERVAALRGTLTAGPQDEGGFAVHARLPVTGEGRHDQGSDRR</sequence>
<keyword evidence="15" id="KW-1185">Reference proteome</keyword>
<feature type="transmembrane region" description="Helical" evidence="11">
    <location>
        <begin position="149"/>
        <end position="167"/>
    </location>
</feature>
<reference evidence="14" key="1">
    <citation type="submission" date="2021-01" db="EMBL/GenBank/DDBJ databases">
        <title>Whole genome shotgun sequence of Planobispora takensis NBRC 109077.</title>
        <authorList>
            <person name="Komaki H."/>
            <person name="Tamura T."/>
        </authorList>
    </citation>
    <scope>NUCLEOTIDE SEQUENCE</scope>
    <source>
        <strain evidence="14">NBRC 109077</strain>
    </source>
</reference>